<comment type="caution">
    <text evidence="2">The sequence shown here is derived from an EMBL/GenBank/DDBJ whole genome shotgun (WGS) entry which is preliminary data.</text>
</comment>
<gene>
    <name evidence="2" type="ORF">ACEG43_46885</name>
</gene>
<evidence type="ECO:0000313" key="2">
    <source>
        <dbReference type="EMBL" id="MFA3843548.1"/>
    </source>
</evidence>
<organism evidence="2 3">
    <name type="scientific">Streptomyces aureus</name>
    <dbReference type="NCBI Taxonomy" id="193461"/>
    <lineage>
        <taxon>Bacteria</taxon>
        <taxon>Bacillati</taxon>
        <taxon>Actinomycetota</taxon>
        <taxon>Actinomycetes</taxon>
        <taxon>Kitasatosporales</taxon>
        <taxon>Streptomycetaceae</taxon>
        <taxon>Streptomyces</taxon>
    </lineage>
</organism>
<sequence length="171" mass="18028">MTTSSATRDDQAEGPLRKAVDIGTVHSALSNLATPGWPVRRCGIGALSRGFSLSTGGLSDVLDHRVLPSVRLTDSAGRDARLPTVRGVNPPTQSPPPGARHGAFTVGRQLEESADFVPRLKERARTAVLQAAVTGGLIYPNRLYQGAERLVPGDATSTTPVSSYLTERVSS</sequence>
<evidence type="ECO:0000313" key="3">
    <source>
        <dbReference type="Proteomes" id="UP001571476"/>
    </source>
</evidence>
<dbReference type="RefSeq" id="WP_372567382.1">
    <property type="nucleotide sequence ID" value="NZ_JBGOSP010000064.1"/>
</dbReference>
<feature type="compositionally biased region" description="Polar residues" evidence="1">
    <location>
        <begin position="155"/>
        <end position="171"/>
    </location>
</feature>
<name>A0ABV4T1G0_9ACTN</name>
<evidence type="ECO:0000256" key="1">
    <source>
        <dbReference type="SAM" id="MobiDB-lite"/>
    </source>
</evidence>
<protein>
    <submittedName>
        <fullName evidence="2">Uncharacterized protein</fullName>
    </submittedName>
</protein>
<feature type="region of interest" description="Disordered" evidence="1">
    <location>
        <begin position="152"/>
        <end position="171"/>
    </location>
</feature>
<reference evidence="2 3" key="1">
    <citation type="submission" date="2024-08" db="EMBL/GenBank/DDBJ databases">
        <title>Genome sequence of Streptomyces aureus CACIA-1.46HGO.</title>
        <authorList>
            <person name="Evangelista-Martinez Z."/>
        </authorList>
    </citation>
    <scope>NUCLEOTIDE SEQUENCE [LARGE SCALE GENOMIC DNA]</scope>
    <source>
        <strain evidence="2 3">CACIA-1.46HGO</strain>
    </source>
</reference>
<keyword evidence="3" id="KW-1185">Reference proteome</keyword>
<accession>A0ABV4T1G0</accession>
<dbReference type="Proteomes" id="UP001571476">
    <property type="component" value="Unassembled WGS sequence"/>
</dbReference>
<dbReference type="EMBL" id="JBGOSP010000064">
    <property type="protein sequence ID" value="MFA3843548.1"/>
    <property type="molecule type" value="Genomic_DNA"/>
</dbReference>
<proteinExistence type="predicted"/>